<gene>
    <name evidence="1" type="ORF">DK389_09425</name>
</gene>
<protein>
    <recommendedName>
        <fullName evidence="3">Competence protein CoiA</fullName>
    </recommendedName>
</protein>
<dbReference type="AlphaFoldDB" id="A0A2U8W5Z5"/>
<keyword evidence="2" id="KW-1185">Reference proteome</keyword>
<accession>A0A2U8W5Z5</accession>
<dbReference type="KEGG" id="mets:DK389_09425"/>
<evidence type="ECO:0000313" key="2">
    <source>
        <dbReference type="Proteomes" id="UP000245926"/>
    </source>
</evidence>
<proteinExistence type="predicted"/>
<dbReference type="OrthoDB" id="9134102at2"/>
<dbReference type="Proteomes" id="UP000245926">
    <property type="component" value="Chromosome"/>
</dbReference>
<dbReference type="EMBL" id="CP029550">
    <property type="protein sequence ID" value="AWN40706.1"/>
    <property type="molecule type" value="Genomic_DNA"/>
</dbReference>
<dbReference type="RefSeq" id="WP_109889085.1">
    <property type="nucleotide sequence ID" value="NZ_CP029550.1"/>
</dbReference>
<name>A0A2U8W5Z5_9HYPH</name>
<sequence length="381" mass="41331">MRECATPLRTSDGLLFGERPDGTLAHISEVPSGLACRCRCPGCSALLVARKGEHLSHHFGHHRAADERACQTGPETALHRFAKELLARQLALVLPPLQPDGGRQAGYAGGCFRFDTALLEQRLGSIIPDVIARRGDRDLLVEFCVTNACDAAKIEKIASLGLAAVEIDLSGLEMGRSRQELEHAILTEAPRRWLHNPKFYAGSAEPATNPSGSTLPRSIHALQRAYLAACSEVGTIGSRSLAYDRVAADGLSHAVGVEVPGQGCFRVAPHDWQAVILGYVLDRALTGGSTFITTKTALQQIRERGWLRARFSRLSAGEVEALQAALPSFAPPDASIAAWAMILSRRGILVPTGMREQWLVRREALQQVREARHRGLDQAEP</sequence>
<organism evidence="1 2">
    <name type="scientific">Methylobacterium durans</name>
    <dbReference type="NCBI Taxonomy" id="2202825"/>
    <lineage>
        <taxon>Bacteria</taxon>
        <taxon>Pseudomonadati</taxon>
        <taxon>Pseudomonadota</taxon>
        <taxon>Alphaproteobacteria</taxon>
        <taxon>Hyphomicrobiales</taxon>
        <taxon>Methylobacteriaceae</taxon>
        <taxon>Methylobacterium</taxon>
    </lineage>
</organism>
<evidence type="ECO:0000313" key="1">
    <source>
        <dbReference type="EMBL" id="AWN40706.1"/>
    </source>
</evidence>
<reference evidence="2" key="1">
    <citation type="submission" date="2018-05" db="EMBL/GenBank/DDBJ databases">
        <title>Complete Genome Sequence of Methylobacterium sp. 17SD2-17.</title>
        <authorList>
            <person name="Srinivasan S."/>
        </authorList>
    </citation>
    <scope>NUCLEOTIDE SEQUENCE [LARGE SCALE GENOMIC DNA]</scope>
    <source>
        <strain evidence="2">17SD2-17</strain>
    </source>
</reference>
<evidence type="ECO:0008006" key="3">
    <source>
        <dbReference type="Google" id="ProtNLM"/>
    </source>
</evidence>